<feature type="domain" description="Glycosyl transferase family 3 N-terminal" evidence="11">
    <location>
        <begin position="7"/>
        <end position="67"/>
    </location>
</feature>
<dbReference type="UniPathway" id="UPA00035">
    <property type="reaction ID" value="UER00041"/>
</dbReference>
<feature type="binding site" evidence="9">
    <location>
        <begin position="92"/>
        <end position="95"/>
    </location>
    <ligand>
        <name>5-phospho-alpha-D-ribose 1-diphosphate</name>
        <dbReference type="ChEBI" id="CHEBI:58017"/>
    </ligand>
</feature>
<feature type="binding site" evidence="9">
    <location>
        <position position="228"/>
    </location>
    <ligand>
        <name>Mg(2+)</name>
        <dbReference type="ChEBI" id="CHEBI:18420"/>
        <label>1</label>
    </ligand>
</feature>
<dbReference type="Gene3D" id="3.40.1030.10">
    <property type="entry name" value="Nucleoside phosphorylase/phosphoribosyltransferase catalytic domain"/>
    <property type="match status" value="1"/>
</dbReference>
<evidence type="ECO:0000256" key="9">
    <source>
        <dbReference type="HAMAP-Rule" id="MF_00211"/>
    </source>
</evidence>
<dbReference type="Gene3D" id="1.20.970.10">
    <property type="entry name" value="Transferase, Pyrimidine Nucleoside Phosphorylase, Chain C"/>
    <property type="match status" value="1"/>
</dbReference>
<dbReference type="NCBIfam" id="TIGR01245">
    <property type="entry name" value="trpD"/>
    <property type="match status" value="1"/>
</dbReference>
<dbReference type="PANTHER" id="PTHR43285">
    <property type="entry name" value="ANTHRANILATE PHOSPHORIBOSYLTRANSFERASE"/>
    <property type="match status" value="1"/>
</dbReference>
<dbReference type="SUPFAM" id="SSF52418">
    <property type="entry name" value="Nucleoside phosphorylase/phosphoribosyltransferase catalytic domain"/>
    <property type="match status" value="1"/>
</dbReference>
<keyword evidence="6 9" id="KW-0057">Aromatic amino acid biosynthesis</keyword>
<comment type="function">
    <text evidence="9">Catalyzes the transfer of the phosphoribosyl group of 5-phosphorylribose-1-pyrophosphate (PRPP) to anthranilate to yield N-(5'-phosphoribosyl)-anthranilate (PRA).</text>
</comment>
<dbReference type="RefSeq" id="WP_197440032.1">
    <property type="nucleotide sequence ID" value="NZ_CP036316.1"/>
</dbReference>
<evidence type="ECO:0000256" key="4">
    <source>
        <dbReference type="ARBA" id="ARBA00022679"/>
    </source>
</evidence>
<proteinExistence type="inferred from homology"/>
<organism evidence="12 13">
    <name type="scientific">Calycomorphotria hydatis</name>
    <dbReference type="NCBI Taxonomy" id="2528027"/>
    <lineage>
        <taxon>Bacteria</taxon>
        <taxon>Pseudomonadati</taxon>
        <taxon>Planctomycetota</taxon>
        <taxon>Planctomycetia</taxon>
        <taxon>Planctomycetales</taxon>
        <taxon>Planctomycetaceae</taxon>
        <taxon>Calycomorphotria</taxon>
    </lineage>
</organism>
<feature type="binding site" evidence="9">
    <location>
        <position position="168"/>
    </location>
    <ligand>
        <name>anthranilate</name>
        <dbReference type="ChEBI" id="CHEBI:16567"/>
        <label>2</label>
    </ligand>
</feature>
<feature type="binding site" evidence="9">
    <location>
        <position position="82"/>
    </location>
    <ligand>
        <name>anthranilate</name>
        <dbReference type="ChEBI" id="CHEBI:16567"/>
        <label>1</label>
    </ligand>
</feature>
<dbReference type="GO" id="GO:0004048">
    <property type="term" value="F:anthranilate phosphoribosyltransferase activity"/>
    <property type="evidence" value="ECO:0007669"/>
    <property type="project" value="UniProtKB-UniRule"/>
</dbReference>
<comment type="subunit">
    <text evidence="9">Homodimer.</text>
</comment>
<dbReference type="InterPro" id="IPR035902">
    <property type="entry name" value="Nuc_phospho_transferase"/>
</dbReference>
<evidence type="ECO:0000313" key="12">
    <source>
        <dbReference type="EMBL" id="QDT64493.1"/>
    </source>
</evidence>
<dbReference type="EC" id="2.4.2.18" evidence="9"/>
<feature type="binding site" evidence="9">
    <location>
        <position position="94"/>
    </location>
    <ligand>
        <name>Mg(2+)</name>
        <dbReference type="ChEBI" id="CHEBI:18420"/>
        <label>1</label>
    </ligand>
</feature>
<keyword evidence="9" id="KW-0479">Metal-binding</keyword>
<feature type="binding site" evidence="9">
    <location>
        <position position="122"/>
    </location>
    <ligand>
        <name>5-phospho-alpha-D-ribose 1-diphosphate</name>
        <dbReference type="ChEBI" id="CHEBI:58017"/>
    </ligand>
</feature>
<feature type="binding site" evidence="9">
    <location>
        <position position="228"/>
    </location>
    <ligand>
        <name>Mg(2+)</name>
        <dbReference type="ChEBI" id="CHEBI:18420"/>
        <label>2</label>
    </ligand>
</feature>
<feature type="binding site" evidence="9">
    <location>
        <position position="90"/>
    </location>
    <ligand>
        <name>5-phospho-alpha-D-ribose 1-diphosphate</name>
        <dbReference type="ChEBI" id="CHEBI:58017"/>
    </ligand>
</feature>
<gene>
    <name evidence="9 12" type="primary">trpD</name>
    <name evidence="12" type="ORF">V22_17270</name>
</gene>
<feature type="binding site" evidence="9">
    <location>
        <position position="82"/>
    </location>
    <ligand>
        <name>5-phospho-alpha-D-ribose 1-diphosphate</name>
        <dbReference type="ChEBI" id="CHEBI:58017"/>
    </ligand>
</feature>
<keyword evidence="2 9" id="KW-0028">Amino-acid biosynthesis</keyword>
<dbReference type="InterPro" id="IPR000312">
    <property type="entry name" value="Glycosyl_Trfase_fam3"/>
</dbReference>
<dbReference type="InterPro" id="IPR036320">
    <property type="entry name" value="Glycosyl_Trfase_fam3_N_dom_sf"/>
</dbReference>
<dbReference type="HAMAP" id="MF_00211">
    <property type="entry name" value="TrpD"/>
    <property type="match status" value="1"/>
</dbReference>
<keyword evidence="13" id="KW-1185">Reference proteome</keyword>
<evidence type="ECO:0000259" key="10">
    <source>
        <dbReference type="Pfam" id="PF00591"/>
    </source>
</evidence>
<dbReference type="GO" id="GO:0000162">
    <property type="term" value="P:L-tryptophan biosynthetic process"/>
    <property type="evidence" value="ECO:0007669"/>
    <property type="project" value="UniProtKB-UniRule"/>
</dbReference>
<comment type="catalytic activity">
    <reaction evidence="7 9">
        <text>N-(5-phospho-beta-D-ribosyl)anthranilate + diphosphate = 5-phospho-alpha-D-ribose 1-diphosphate + anthranilate</text>
        <dbReference type="Rhea" id="RHEA:11768"/>
        <dbReference type="ChEBI" id="CHEBI:16567"/>
        <dbReference type="ChEBI" id="CHEBI:18277"/>
        <dbReference type="ChEBI" id="CHEBI:33019"/>
        <dbReference type="ChEBI" id="CHEBI:58017"/>
        <dbReference type="EC" id="2.4.2.18"/>
    </reaction>
</comment>
<dbReference type="FunFam" id="3.40.1030.10:FF:000002">
    <property type="entry name" value="Anthranilate phosphoribosyltransferase"/>
    <property type="match status" value="1"/>
</dbReference>
<dbReference type="Proteomes" id="UP000319976">
    <property type="component" value="Chromosome"/>
</dbReference>
<dbReference type="KEGG" id="chya:V22_17270"/>
<evidence type="ECO:0000256" key="3">
    <source>
        <dbReference type="ARBA" id="ARBA00022676"/>
    </source>
</evidence>
<evidence type="ECO:0000313" key="13">
    <source>
        <dbReference type="Proteomes" id="UP000319976"/>
    </source>
</evidence>
<keyword evidence="9" id="KW-0460">Magnesium</keyword>
<name>A0A517T7Z0_9PLAN</name>
<evidence type="ECO:0000256" key="7">
    <source>
        <dbReference type="ARBA" id="ARBA00052328"/>
    </source>
</evidence>
<evidence type="ECO:0000256" key="6">
    <source>
        <dbReference type="ARBA" id="ARBA00023141"/>
    </source>
</evidence>
<evidence type="ECO:0000259" key="11">
    <source>
        <dbReference type="Pfam" id="PF02885"/>
    </source>
</evidence>
<accession>A0A517T7Z0</accession>
<comment type="pathway">
    <text evidence="1 9">Amino-acid biosynthesis; L-tryptophan biosynthesis; L-tryptophan from chorismate: step 2/5.</text>
</comment>
<sequence length="343" mass="35707">MSAMNLALKQVVEGHDLTTEETQSAISELMDGNAEPLVTAATLTALRMKGESVEELVGAARAMRERAAAIPTTSTGMIDTCGTGGDRLSTFNISTATALVVAAAGIPVAKHGNRSVSSKSGSADVLEALGVRIDLTTDEVGKCIDEVGIGFCFAPLIHGAMKHAVPIRKTLGIRTIFNFLGPLTNPAGAEYQLIGGNRTAVAEKLASALAQLGITRAVVVCGNDELDEVALWGETTAFIVEDGSVEKQTWTASDFGLPTCSADDLRVGDPTESAAVIRRIIEGEEGACANIVLANAASALLAAGKVSQLSEGVEKCRELIQNGAVSELLERLVRQTTSRGENE</sequence>
<keyword evidence="4 9" id="KW-0808">Transferase</keyword>
<dbReference type="EMBL" id="CP036316">
    <property type="protein sequence ID" value="QDT64493.1"/>
    <property type="molecule type" value="Genomic_DNA"/>
</dbReference>
<dbReference type="GO" id="GO:0005829">
    <property type="term" value="C:cytosol"/>
    <property type="evidence" value="ECO:0007669"/>
    <property type="project" value="TreeGrafter"/>
</dbReference>
<dbReference type="SUPFAM" id="SSF47648">
    <property type="entry name" value="Nucleoside phosphorylase/phosphoribosyltransferase N-terminal domain"/>
    <property type="match status" value="1"/>
</dbReference>
<dbReference type="AlphaFoldDB" id="A0A517T7Z0"/>
<evidence type="ECO:0000256" key="8">
    <source>
        <dbReference type="ARBA" id="ARBA00061188"/>
    </source>
</evidence>
<comment type="similarity">
    <text evidence="8">In the C-terminal section; belongs to the anthranilate phosphoribosyltransferase family.</text>
</comment>
<comment type="similarity">
    <text evidence="9">Belongs to the anthranilate phosphoribosyltransferase family.</text>
</comment>
<evidence type="ECO:0000256" key="2">
    <source>
        <dbReference type="ARBA" id="ARBA00022605"/>
    </source>
</evidence>
<feature type="binding site" evidence="9">
    <location>
        <position position="113"/>
    </location>
    <ligand>
        <name>anthranilate</name>
        <dbReference type="ChEBI" id="CHEBI:16567"/>
        <label>1</label>
    </ligand>
</feature>
<dbReference type="InterPro" id="IPR005940">
    <property type="entry name" value="Anthranilate_Pribosyl_Tfrase"/>
</dbReference>
<keyword evidence="3 9" id="KW-0328">Glycosyltransferase</keyword>
<comment type="caution">
    <text evidence="9">Lacks conserved residue(s) required for the propagation of feature annotation.</text>
</comment>
<dbReference type="Pfam" id="PF02885">
    <property type="entry name" value="Glycos_trans_3N"/>
    <property type="match status" value="1"/>
</dbReference>
<keyword evidence="5 9" id="KW-0822">Tryptophan biosynthesis</keyword>
<feature type="binding site" evidence="9">
    <location>
        <position position="227"/>
    </location>
    <ligand>
        <name>Mg(2+)</name>
        <dbReference type="ChEBI" id="CHEBI:18420"/>
        <label>2</label>
    </ligand>
</feature>
<feature type="binding site" evidence="9">
    <location>
        <begin position="85"/>
        <end position="86"/>
    </location>
    <ligand>
        <name>5-phospho-alpha-D-ribose 1-diphosphate</name>
        <dbReference type="ChEBI" id="CHEBI:58017"/>
    </ligand>
</feature>
<dbReference type="GO" id="GO:0000287">
    <property type="term" value="F:magnesium ion binding"/>
    <property type="evidence" value="ECO:0007669"/>
    <property type="project" value="UniProtKB-UniRule"/>
</dbReference>
<dbReference type="InterPro" id="IPR017459">
    <property type="entry name" value="Glycosyl_Trfase_fam3_N_dom"/>
</dbReference>
<evidence type="ECO:0000256" key="5">
    <source>
        <dbReference type="ARBA" id="ARBA00022822"/>
    </source>
</evidence>
<dbReference type="Pfam" id="PF00591">
    <property type="entry name" value="Glycos_transf_3"/>
    <property type="match status" value="1"/>
</dbReference>
<evidence type="ECO:0000256" key="1">
    <source>
        <dbReference type="ARBA" id="ARBA00004907"/>
    </source>
</evidence>
<feature type="binding site" evidence="9">
    <location>
        <begin position="110"/>
        <end position="118"/>
    </location>
    <ligand>
        <name>5-phospho-alpha-D-ribose 1-diphosphate</name>
        <dbReference type="ChEBI" id="CHEBI:58017"/>
    </ligand>
</feature>
<protein>
    <recommendedName>
        <fullName evidence="9">Anthranilate phosphoribosyltransferase</fullName>
        <ecNumber evidence="9">2.4.2.18</ecNumber>
    </recommendedName>
</protein>
<dbReference type="PANTHER" id="PTHR43285:SF2">
    <property type="entry name" value="ANTHRANILATE PHOSPHORIBOSYLTRANSFERASE"/>
    <property type="match status" value="1"/>
</dbReference>
<comment type="cofactor">
    <cofactor evidence="9">
        <name>Mg(2+)</name>
        <dbReference type="ChEBI" id="CHEBI:18420"/>
    </cofactor>
    <text evidence="9">Binds 2 magnesium ions per monomer.</text>
</comment>
<reference evidence="12 13" key="1">
    <citation type="submission" date="2019-02" db="EMBL/GenBank/DDBJ databases">
        <title>Deep-cultivation of Planctomycetes and their phenomic and genomic characterization uncovers novel biology.</title>
        <authorList>
            <person name="Wiegand S."/>
            <person name="Jogler M."/>
            <person name="Boedeker C."/>
            <person name="Pinto D."/>
            <person name="Vollmers J."/>
            <person name="Rivas-Marin E."/>
            <person name="Kohn T."/>
            <person name="Peeters S.H."/>
            <person name="Heuer A."/>
            <person name="Rast P."/>
            <person name="Oberbeckmann S."/>
            <person name="Bunk B."/>
            <person name="Jeske O."/>
            <person name="Meyerdierks A."/>
            <person name="Storesund J.E."/>
            <person name="Kallscheuer N."/>
            <person name="Luecker S."/>
            <person name="Lage O.M."/>
            <person name="Pohl T."/>
            <person name="Merkel B.J."/>
            <person name="Hornburger P."/>
            <person name="Mueller R.-W."/>
            <person name="Bruemmer F."/>
            <person name="Labrenz M."/>
            <person name="Spormann A.M."/>
            <person name="Op den Camp H."/>
            <person name="Overmann J."/>
            <person name="Amann R."/>
            <person name="Jetten M.S.M."/>
            <person name="Mascher T."/>
            <person name="Medema M.H."/>
            <person name="Devos D.P."/>
            <person name="Kaster A.-K."/>
            <person name="Ovreas L."/>
            <person name="Rohde M."/>
            <person name="Galperin M.Y."/>
            <person name="Jogler C."/>
        </authorList>
    </citation>
    <scope>NUCLEOTIDE SEQUENCE [LARGE SCALE GENOMIC DNA]</scope>
    <source>
        <strain evidence="12 13">V22</strain>
    </source>
</reference>
<feature type="domain" description="Glycosyl transferase family 3" evidence="10">
    <location>
        <begin position="76"/>
        <end position="324"/>
    </location>
</feature>